<dbReference type="Proteomes" id="UP000681722">
    <property type="component" value="Unassembled WGS sequence"/>
</dbReference>
<proteinExistence type="predicted"/>
<evidence type="ECO:0000313" key="2">
    <source>
        <dbReference type="EMBL" id="CAF1330281.1"/>
    </source>
</evidence>
<evidence type="ECO:0000313" key="4">
    <source>
        <dbReference type="Proteomes" id="UP000663829"/>
    </source>
</evidence>
<protein>
    <submittedName>
        <fullName evidence="2">Uncharacterized protein</fullName>
    </submittedName>
</protein>
<evidence type="ECO:0000256" key="1">
    <source>
        <dbReference type="SAM" id="MobiDB-lite"/>
    </source>
</evidence>
<feature type="non-terminal residue" evidence="2">
    <location>
        <position position="1"/>
    </location>
</feature>
<feature type="region of interest" description="Disordered" evidence="1">
    <location>
        <begin position="1"/>
        <end position="29"/>
    </location>
</feature>
<accession>A0A815FW40</accession>
<gene>
    <name evidence="2" type="ORF">GPM918_LOCUS29914</name>
    <name evidence="3" type="ORF">SRO942_LOCUS30511</name>
</gene>
<reference evidence="2" key="1">
    <citation type="submission" date="2021-02" db="EMBL/GenBank/DDBJ databases">
        <authorList>
            <person name="Nowell W R."/>
        </authorList>
    </citation>
    <scope>NUCLEOTIDE SEQUENCE</scope>
</reference>
<dbReference type="Proteomes" id="UP000663829">
    <property type="component" value="Unassembled WGS sequence"/>
</dbReference>
<dbReference type="AlphaFoldDB" id="A0A815FW40"/>
<name>A0A815FW40_9BILA</name>
<feature type="compositionally biased region" description="Basic and acidic residues" evidence="1">
    <location>
        <begin position="1"/>
        <end position="12"/>
    </location>
</feature>
<organism evidence="2 4">
    <name type="scientific">Didymodactylos carnosus</name>
    <dbReference type="NCBI Taxonomy" id="1234261"/>
    <lineage>
        <taxon>Eukaryota</taxon>
        <taxon>Metazoa</taxon>
        <taxon>Spiralia</taxon>
        <taxon>Gnathifera</taxon>
        <taxon>Rotifera</taxon>
        <taxon>Eurotatoria</taxon>
        <taxon>Bdelloidea</taxon>
        <taxon>Philodinida</taxon>
        <taxon>Philodinidae</taxon>
        <taxon>Didymodactylos</taxon>
    </lineage>
</organism>
<keyword evidence="4" id="KW-1185">Reference proteome</keyword>
<evidence type="ECO:0000313" key="3">
    <source>
        <dbReference type="EMBL" id="CAF4183233.1"/>
    </source>
</evidence>
<comment type="caution">
    <text evidence="2">The sequence shown here is derived from an EMBL/GenBank/DDBJ whole genome shotgun (WGS) entry which is preliminary data.</text>
</comment>
<dbReference type="EMBL" id="CAJNOQ010013864">
    <property type="protein sequence ID" value="CAF1330281.1"/>
    <property type="molecule type" value="Genomic_DNA"/>
</dbReference>
<sequence>MYTPREVPRESPTKSTMCQPSMADMRALH</sequence>
<dbReference type="EMBL" id="CAJOBC010052746">
    <property type="protein sequence ID" value="CAF4183233.1"/>
    <property type="molecule type" value="Genomic_DNA"/>
</dbReference>